<feature type="compositionally biased region" description="Basic residues" evidence="7">
    <location>
        <begin position="264"/>
        <end position="288"/>
    </location>
</feature>
<gene>
    <name evidence="8" type="ORF">BIW11_06469</name>
</gene>
<comment type="subcellular location">
    <subcellularLocation>
        <location evidence="2">Nucleus</location>
        <location evidence="2">Nucleolus</location>
    </subcellularLocation>
</comment>
<feature type="region of interest" description="Disordered" evidence="7">
    <location>
        <begin position="234"/>
        <end position="288"/>
    </location>
</feature>
<evidence type="ECO:0000256" key="3">
    <source>
        <dbReference type="ARBA" id="ARBA00007336"/>
    </source>
</evidence>
<keyword evidence="6" id="KW-0539">Nucleus</keyword>
<evidence type="ECO:0000256" key="6">
    <source>
        <dbReference type="ARBA" id="ARBA00023242"/>
    </source>
</evidence>
<organism evidence="8 9">
    <name type="scientific">Tropilaelaps mercedesae</name>
    <dbReference type="NCBI Taxonomy" id="418985"/>
    <lineage>
        <taxon>Eukaryota</taxon>
        <taxon>Metazoa</taxon>
        <taxon>Ecdysozoa</taxon>
        <taxon>Arthropoda</taxon>
        <taxon>Chelicerata</taxon>
        <taxon>Arachnida</taxon>
        <taxon>Acari</taxon>
        <taxon>Parasitiformes</taxon>
        <taxon>Mesostigmata</taxon>
        <taxon>Gamasina</taxon>
        <taxon>Dermanyssoidea</taxon>
        <taxon>Laelapidae</taxon>
        <taxon>Tropilaelaps</taxon>
    </lineage>
</organism>
<keyword evidence="5" id="KW-0175">Coiled coil</keyword>
<dbReference type="PANTHER" id="PTHR13028:SF0">
    <property type="entry name" value="RRNA-PROCESSING PROTEIN EBP2-RELATED"/>
    <property type="match status" value="1"/>
</dbReference>
<evidence type="ECO:0000256" key="1">
    <source>
        <dbReference type="ARBA" id="ARBA00003387"/>
    </source>
</evidence>
<dbReference type="Pfam" id="PF05890">
    <property type="entry name" value="Ebp2"/>
    <property type="match status" value="1"/>
</dbReference>
<keyword evidence="9" id="KW-1185">Reference proteome</keyword>
<dbReference type="GO" id="GO:0042273">
    <property type="term" value="P:ribosomal large subunit biogenesis"/>
    <property type="evidence" value="ECO:0007669"/>
    <property type="project" value="TreeGrafter"/>
</dbReference>
<protein>
    <submittedName>
        <fullName evidence="8">Putative rRNA-processing protein EBP2-like</fullName>
    </submittedName>
</protein>
<comment type="caution">
    <text evidence="8">The sequence shown here is derived from an EMBL/GenBank/DDBJ whole genome shotgun (WGS) entry which is preliminary data.</text>
</comment>
<dbReference type="GO" id="GO:0030687">
    <property type="term" value="C:preribosome, large subunit precursor"/>
    <property type="evidence" value="ECO:0007669"/>
    <property type="project" value="TreeGrafter"/>
</dbReference>
<evidence type="ECO:0000256" key="4">
    <source>
        <dbReference type="ARBA" id="ARBA00022517"/>
    </source>
</evidence>
<dbReference type="FunCoup" id="A0A1V9XXV1">
    <property type="interactions" value="1307"/>
</dbReference>
<sequence>MPSSESCDETDYDSDTALQDALASGKLAPGLYAMTSLAPTQLQINNTAALEAKHSQIYLDLEWFERLDCTSELAPLTQELKDHEEELRLDVEKKGLQEDDDNVHQDFKRELLFYRQAQATVLDALERLKKLNVPTKRPEDYFAQMAKSDSHMMKVKQKILIKKKQIERSQKVKQIREMKRLGKKVQTEVMLQRAKEKRELMEKIKKYKKGKGTLEFLNDRPDLKKGLSRSQFRRIGKDQKYGFGGQKKRGKRNTKESFEDVSGKKAHGKIPKAHHKKLKAKSRKIKTA</sequence>
<keyword evidence="4" id="KW-0690">Ribosome biogenesis</keyword>
<dbReference type="GO" id="GO:0005730">
    <property type="term" value="C:nucleolus"/>
    <property type="evidence" value="ECO:0007669"/>
    <property type="project" value="UniProtKB-SubCell"/>
</dbReference>
<dbReference type="Proteomes" id="UP000192247">
    <property type="component" value="Unassembled WGS sequence"/>
</dbReference>
<comment type="similarity">
    <text evidence="3">Belongs to the EBP2 family.</text>
</comment>
<dbReference type="AlphaFoldDB" id="A0A1V9XXV1"/>
<dbReference type="InterPro" id="IPR008610">
    <property type="entry name" value="Ebp2"/>
</dbReference>
<evidence type="ECO:0000313" key="8">
    <source>
        <dbReference type="EMBL" id="OQR78347.1"/>
    </source>
</evidence>
<feature type="compositionally biased region" description="Basic and acidic residues" evidence="7">
    <location>
        <begin position="253"/>
        <end position="263"/>
    </location>
</feature>
<dbReference type="STRING" id="418985.A0A1V9XXV1"/>
<dbReference type="GO" id="GO:0006364">
    <property type="term" value="P:rRNA processing"/>
    <property type="evidence" value="ECO:0007669"/>
    <property type="project" value="TreeGrafter"/>
</dbReference>
<dbReference type="InParanoid" id="A0A1V9XXV1"/>
<name>A0A1V9XXV1_9ACAR</name>
<reference evidence="8 9" key="1">
    <citation type="journal article" date="2017" name="Gigascience">
        <title>Draft genome of the honey bee ectoparasitic mite, Tropilaelaps mercedesae, is shaped by the parasitic life history.</title>
        <authorList>
            <person name="Dong X."/>
            <person name="Armstrong S.D."/>
            <person name="Xia D."/>
            <person name="Makepeace B.L."/>
            <person name="Darby A.C."/>
            <person name="Kadowaki T."/>
        </authorList>
    </citation>
    <scope>NUCLEOTIDE SEQUENCE [LARGE SCALE GENOMIC DNA]</scope>
    <source>
        <strain evidence="8">Wuxi-XJTLU</strain>
    </source>
</reference>
<dbReference type="PANTHER" id="PTHR13028">
    <property type="entry name" value="RRNA PROCESSING PROTEIN EBNA1-BINDING PROTEIN-RELATED"/>
    <property type="match status" value="1"/>
</dbReference>
<evidence type="ECO:0000313" key="9">
    <source>
        <dbReference type="Proteomes" id="UP000192247"/>
    </source>
</evidence>
<accession>A0A1V9XXV1</accession>
<comment type="function">
    <text evidence="1">Required for the processing of the 27S pre-rRNA.</text>
</comment>
<evidence type="ECO:0000256" key="5">
    <source>
        <dbReference type="ARBA" id="ARBA00023054"/>
    </source>
</evidence>
<evidence type="ECO:0000256" key="7">
    <source>
        <dbReference type="SAM" id="MobiDB-lite"/>
    </source>
</evidence>
<dbReference type="GO" id="GO:0034399">
    <property type="term" value="C:nuclear periphery"/>
    <property type="evidence" value="ECO:0007669"/>
    <property type="project" value="TreeGrafter"/>
</dbReference>
<dbReference type="EMBL" id="MNPL01002351">
    <property type="protein sequence ID" value="OQR78347.1"/>
    <property type="molecule type" value="Genomic_DNA"/>
</dbReference>
<proteinExistence type="inferred from homology"/>
<evidence type="ECO:0000256" key="2">
    <source>
        <dbReference type="ARBA" id="ARBA00004604"/>
    </source>
</evidence>